<dbReference type="OrthoDB" id="37484at2759"/>
<dbReference type="EMBL" id="JAMYWD010000006">
    <property type="protein sequence ID" value="KAJ4969071.1"/>
    <property type="molecule type" value="Genomic_DNA"/>
</dbReference>
<gene>
    <name evidence="2" type="ORF">NE237_015772</name>
</gene>
<dbReference type="Proteomes" id="UP001141806">
    <property type="component" value="Unassembled WGS sequence"/>
</dbReference>
<dbReference type="GO" id="GO:0043531">
    <property type="term" value="F:ADP binding"/>
    <property type="evidence" value="ECO:0007669"/>
    <property type="project" value="InterPro"/>
</dbReference>
<dbReference type="AlphaFoldDB" id="A0A9Q0KEM0"/>
<dbReference type="PANTHER" id="PTHR36766:SF70">
    <property type="entry name" value="DISEASE RESISTANCE PROTEIN RGA4"/>
    <property type="match status" value="1"/>
</dbReference>
<accession>A0A9Q0KEM0</accession>
<protein>
    <recommendedName>
        <fullName evidence="1">NB-ARC domain-containing protein</fullName>
    </recommendedName>
</protein>
<dbReference type="InterPro" id="IPR027417">
    <property type="entry name" value="P-loop_NTPase"/>
</dbReference>
<evidence type="ECO:0000313" key="3">
    <source>
        <dbReference type="Proteomes" id="UP001141806"/>
    </source>
</evidence>
<organism evidence="2 3">
    <name type="scientific">Protea cynaroides</name>
    <dbReference type="NCBI Taxonomy" id="273540"/>
    <lineage>
        <taxon>Eukaryota</taxon>
        <taxon>Viridiplantae</taxon>
        <taxon>Streptophyta</taxon>
        <taxon>Embryophyta</taxon>
        <taxon>Tracheophyta</taxon>
        <taxon>Spermatophyta</taxon>
        <taxon>Magnoliopsida</taxon>
        <taxon>Proteales</taxon>
        <taxon>Proteaceae</taxon>
        <taxon>Protea</taxon>
    </lineage>
</organism>
<dbReference type="PANTHER" id="PTHR36766">
    <property type="entry name" value="PLANT BROAD-SPECTRUM MILDEW RESISTANCE PROTEIN RPW8"/>
    <property type="match status" value="1"/>
</dbReference>
<sequence length="229" mass="25735">MVKVRNFFSCSNPSAFHLKMAHKLEDINEVLDGIRNDAIFGLNLVRVEPSSADSKKNRQTFSLIKDLEVIGRVDDKSKLVDMLVNHRMGGLGNTTLAQLVFNDPLIVKHFDLRILLKEIIESVGAKCDASNNLDAIACTLKEKLMGKRFLLVLDDVWSEDHEKWNQLKEPLKSGSVGSTLIVTTRNNEIARTMATNCTHYLGMLSEQECWSMFCQRAFSNGGPQEPQPL</sequence>
<feature type="domain" description="NB-ARC" evidence="1">
    <location>
        <begin position="80"/>
        <end position="220"/>
    </location>
</feature>
<dbReference type="InterPro" id="IPR002182">
    <property type="entry name" value="NB-ARC"/>
</dbReference>
<dbReference type="Gene3D" id="3.40.50.300">
    <property type="entry name" value="P-loop containing nucleotide triphosphate hydrolases"/>
    <property type="match status" value="1"/>
</dbReference>
<dbReference type="PRINTS" id="PR00364">
    <property type="entry name" value="DISEASERSIST"/>
</dbReference>
<evidence type="ECO:0000313" key="2">
    <source>
        <dbReference type="EMBL" id="KAJ4969071.1"/>
    </source>
</evidence>
<evidence type="ECO:0000259" key="1">
    <source>
        <dbReference type="Pfam" id="PF00931"/>
    </source>
</evidence>
<keyword evidence="3" id="KW-1185">Reference proteome</keyword>
<reference evidence="2" key="1">
    <citation type="journal article" date="2023" name="Plant J.">
        <title>The genome of the king protea, Protea cynaroides.</title>
        <authorList>
            <person name="Chang J."/>
            <person name="Duong T.A."/>
            <person name="Schoeman C."/>
            <person name="Ma X."/>
            <person name="Roodt D."/>
            <person name="Barker N."/>
            <person name="Li Z."/>
            <person name="Van de Peer Y."/>
            <person name="Mizrachi E."/>
        </authorList>
    </citation>
    <scope>NUCLEOTIDE SEQUENCE</scope>
    <source>
        <tissue evidence="2">Young leaves</tissue>
    </source>
</reference>
<dbReference type="SUPFAM" id="SSF52540">
    <property type="entry name" value="P-loop containing nucleoside triphosphate hydrolases"/>
    <property type="match status" value="1"/>
</dbReference>
<proteinExistence type="predicted"/>
<comment type="caution">
    <text evidence="2">The sequence shown here is derived from an EMBL/GenBank/DDBJ whole genome shotgun (WGS) entry which is preliminary data.</text>
</comment>
<dbReference type="Pfam" id="PF00931">
    <property type="entry name" value="NB-ARC"/>
    <property type="match status" value="1"/>
</dbReference>
<name>A0A9Q0KEM0_9MAGN</name>